<evidence type="ECO:0000313" key="1">
    <source>
        <dbReference type="EMBL" id="QIA65008.1"/>
    </source>
</evidence>
<name>A0A7Z2T5X4_9VIBR</name>
<dbReference type="EMBL" id="CP047476">
    <property type="protein sequence ID" value="QIA65008.1"/>
    <property type="molecule type" value="Genomic_DNA"/>
</dbReference>
<sequence length="111" mass="13524">MTYFSTNYGQYKTDWIAAYGMDFRYWTETWQYPRSFMEESDEMGKHYYQMIPSGSWGGWVSITTNYYDGSEYTDYYSPRSEEYNHYQVMTDKELHEERFNIALKHAVINEI</sequence>
<dbReference type="KEGG" id="vas:GT360_15710"/>
<organism evidence="1 2">
    <name type="scientific">Vibrio astriarenae</name>
    <dbReference type="NCBI Taxonomy" id="1481923"/>
    <lineage>
        <taxon>Bacteria</taxon>
        <taxon>Pseudomonadati</taxon>
        <taxon>Pseudomonadota</taxon>
        <taxon>Gammaproteobacteria</taxon>
        <taxon>Vibrionales</taxon>
        <taxon>Vibrionaceae</taxon>
        <taxon>Vibrio</taxon>
    </lineage>
</organism>
<dbReference type="AlphaFoldDB" id="A0A7Z2T5X4"/>
<dbReference type="Proteomes" id="UP000464262">
    <property type="component" value="Chromosome 2"/>
</dbReference>
<gene>
    <name evidence="1" type="ORF">GT360_15710</name>
</gene>
<protein>
    <submittedName>
        <fullName evidence="1">Uncharacterized protein</fullName>
    </submittedName>
</protein>
<reference evidence="1 2" key="1">
    <citation type="submission" date="2020-01" db="EMBL/GenBank/DDBJ databases">
        <title>Whole genome and functional gene identification of agarase of Vibrio HN897.</title>
        <authorList>
            <person name="Liu Y."/>
            <person name="Zhao Z."/>
        </authorList>
    </citation>
    <scope>NUCLEOTIDE SEQUENCE [LARGE SCALE GENOMIC DNA]</scope>
    <source>
        <strain evidence="1 2">HN897</strain>
    </source>
</reference>
<keyword evidence="2" id="KW-1185">Reference proteome</keyword>
<accession>A0A7Z2T5X4</accession>
<dbReference type="RefSeq" id="WP_164649907.1">
    <property type="nucleotide sequence ID" value="NZ_CP047476.1"/>
</dbReference>
<evidence type="ECO:0000313" key="2">
    <source>
        <dbReference type="Proteomes" id="UP000464262"/>
    </source>
</evidence>
<proteinExistence type="predicted"/>